<sequence length="84" mass="9524">MAEASTYSFWDPVQASCGASFIPALLLARLCYSRNVKGTPRIRGNEENFTFPRVTLMVENGYRYRRISKNNLAERAGFSGWAKL</sequence>
<comment type="caution">
    <text evidence="1">The sequence shown here is derived from an EMBL/GenBank/DDBJ whole genome shotgun (WGS) entry which is preliminary data.</text>
</comment>
<feature type="non-terminal residue" evidence="1">
    <location>
        <position position="84"/>
    </location>
</feature>
<proteinExistence type="predicted"/>
<dbReference type="EMBL" id="JADBGQ010000001">
    <property type="protein sequence ID" value="KAG5414944.1"/>
    <property type="molecule type" value="Genomic_DNA"/>
</dbReference>
<organism evidence="1 2">
    <name type="scientific">Brassica rapa subsp. trilocularis</name>
    <dbReference type="NCBI Taxonomy" id="1813537"/>
    <lineage>
        <taxon>Eukaryota</taxon>
        <taxon>Viridiplantae</taxon>
        <taxon>Streptophyta</taxon>
        <taxon>Embryophyta</taxon>
        <taxon>Tracheophyta</taxon>
        <taxon>Spermatophyta</taxon>
        <taxon>Magnoliopsida</taxon>
        <taxon>eudicotyledons</taxon>
        <taxon>Gunneridae</taxon>
        <taxon>Pentapetalae</taxon>
        <taxon>rosids</taxon>
        <taxon>malvids</taxon>
        <taxon>Brassicales</taxon>
        <taxon>Brassicaceae</taxon>
        <taxon>Brassiceae</taxon>
        <taxon>Brassica</taxon>
    </lineage>
</organism>
<evidence type="ECO:0000313" key="1">
    <source>
        <dbReference type="EMBL" id="KAG5414944.1"/>
    </source>
</evidence>
<reference evidence="1 2" key="1">
    <citation type="submission" date="2021-03" db="EMBL/GenBank/DDBJ databases">
        <authorList>
            <person name="King G.J."/>
            <person name="Bancroft I."/>
            <person name="Baten A."/>
            <person name="Bloomfield J."/>
            <person name="Borpatragohain P."/>
            <person name="He Z."/>
            <person name="Irish N."/>
            <person name="Irwin J."/>
            <person name="Liu K."/>
            <person name="Mauleon R.P."/>
            <person name="Moore J."/>
            <person name="Morris R."/>
            <person name="Ostergaard L."/>
            <person name="Wang B."/>
            <person name="Wells R."/>
        </authorList>
    </citation>
    <scope>NUCLEOTIDE SEQUENCE [LARGE SCALE GENOMIC DNA]</scope>
    <source>
        <strain evidence="1">R-o-18</strain>
        <tissue evidence="1">Leaf</tissue>
    </source>
</reference>
<dbReference type="Proteomes" id="UP000823674">
    <property type="component" value="Chromosome A01"/>
</dbReference>
<evidence type="ECO:0000313" key="2">
    <source>
        <dbReference type="Proteomes" id="UP000823674"/>
    </source>
</evidence>
<keyword evidence="2" id="KW-1185">Reference proteome</keyword>
<name>A0ABQ7NZ20_BRACM</name>
<gene>
    <name evidence="1" type="primary">A01g506290.1_BraROA</name>
    <name evidence="1" type="ORF">IGI04_002511</name>
</gene>
<protein>
    <submittedName>
        <fullName evidence="1">Uncharacterized protein</fullName>
    </submittedName>
</protein>
<accession>A0ABQ7NZ20</accession>